<sequence>MPGVPRPPCLPRRPLFGCCIAVSLREKRIRLAWGPRNVPAPALHGELSIPFRNLSAFHAYGPLAELNDCYLLLLAESKPVGKGSGKTARAGGQALPEDRHRLYVLQLDPMSTGTSMHQPEARARHENQASLRALFHRVEEQGSSHSLAAFRFFPHPKDWARPEVTSMIARIHEAQGTNSAAELLTGVREGLQEGSGAEGLGEGRGGGEAVEKKAWLRRSTRRSTRDSAKAGLYEHLGAGGGPLVGEEEARLLFKFPLHPEAPDRVALTSLDRVRLEEGEFLNDNVIDFHFKWLVHCGVGCVEDVGLADEKRKGLRDVHIFSTHFYSKLTETSSITRAIKRSSLYFKSATQKKGSKDKMKEDGSTMGKEQIVATGKTQGTERAGEKDIHTPMSEVRAPRDEDDRDDIELLKKAGPKGRVEKEAATEEGWDPLLAFSFSPDSPSPVTKAPTRQEIQAKERQRREEEKYEAAHSLVQRWTKNVDLFSKKMVLVPINEALHWSLAVLCNLDQVQSLVDPATEPLTADDEGKAPIETPVHKKSKRKRLRKSATMEGENASWLKEEHLDRWGEGEGGDRVVDVGVQESQEPGDPPVVVSLGRKKKKWLSTRPQSAADSGSGLLVEARAAGGRQGEHVVGRESKDQTKHGAMDVGEPWSGDSSQSKEEKEGDRCPQEEGDSLDLTIGDVLAADGLGVGSKESSHEMEEKPETGGKSARWEGRRGSGEEQGLDGGRDGKTDVKDGRKDVVDVGSRPCLVFMDSLSAHRADKIHTALLNYLKVEWKRRKAPGDGLSPFLSKETFPVIKPRVPTQDNSCDCGVFILKYGEMMLADVLPTLARWTKRALACRLRDFIRADVFSQEDVDGLRKTLQARFQELEVKYGEQGEKGEETGKLIKKEEMITGKEEEREMEELGELDIKTGDGKDANGGEDREESYDNGQDHASVEMQWSPERCVEAKGEEGGVDDEEDGDDDETVEDAYAPRRIDANLSTTAEHPASPPRSSPSSLSGTPVISSDTWSNERMLTSKEERSIGNGAGSQNPSPSSISSQRARMAPSASVAAAVDYNEEGSVTLGTVKISPGEAESMSVFQVDGEDVKDEEVEAEEKKLLDFQIFGAKSPDELRKLKNMRKRRKRNEKKRAARIEAAALQSPLQRAKARAEQGTLEGVQGNELWKIHGDDEAFVDLSSSLSARHEGPSHLSIYKILICWEKVQSTCYTDGKRCKIVLSGLEFLKHKSMRVRECPTRGNGISPPSRQKSSNCTEKMCPEATM</sequence>
<comment type="caution">
    <text evidence="8">The sequence shown here is derived from an EMBL/GenBank/DDBJ whole genome shotgun (WGS) entry which is preliminary data.</text>
</comment>
<keyword evidence="9" id="KW-1185">Reference proteome</keyword>
<dbReference type="GO" id="GO:0005737">
    <property type="term" value="C:cytoplasm"/>
    <property type="evidence" value="ECO:0007669"/>
    <property type="project" value="TreeGrafter"/>
</dbReference>
<feature type="compositionally biased region" description="Basic and acidic residues" evidence="6">
    <location>
        <begin position="909"/>
        <end position="923"/>
    </location>
</feature>
<feature type="compositionally biased region" description="Basic and acidic residues" evidence="6">
    <location>
        <begin position="627"/>
        <end position="644"/>
    </location>
</feature>
<feature type="compositionally biased region" description="Basic and acidic residues" evidence="6">
    <location>
        <begin position="726"/>
        <end position="739"/>
    </location>
</feature>
<keyword evidence="4" id="KW-0833">Ubl conjugation pathway</keyword>
<name>W7TVQ3_9STRA</name>
<dbReference type="InterPro" id="IPR003653">
    <property type="entry name" value="Peptidase_C48_C"/>
</dbReference>
<dbReference type="Gene3D" id="3.30.310.130">
    <property type="entry name" value="Ubiquitin-related"/>
    <property type="match status" value="2"/>
</dbReference>
<evidence type="ECO:0000256" key="1">
    <source>
        <dbReference type="ARBA" id="ARBA00005234"/>
    </source>
</evidence>
<dbReference type="GO" id="GO:0016926">
    <property type="term" value="P:protein desumoylation"/>
    <property type="evidence" value="ECO:0007669"/>
    <property type="project" value="TreeGrafter"/>
</dbReference>
<reference evidence="8 9" key="1">
    <citation type="journal article" date="2014" name="Mol. Plant">
        <title>Chromosome Scale Genome Assembly and Transcriptome Profiling of Nannochloropsis gaditana in Nitrogen Depletion.</title>
        <authorList>
            <person name="Corteggiani Carpinelli E."/>
            <person name="Telatin A."/>
            <person name="Vitulo N."/>
            <person name="Forcato C."/>
            <person name="D'Angelo M."/>
            <person name="Schiavon R."/>
            <person name="Vezzi A."/>
            <person name="Giacometti G.M."/>
            <person name="Morosinotto T."/>
            <person name="Valle G."/>
        </authorList>
    </citation>
    <scope>NUCLEOTIDE SEQUENCE [LARGE SCALE GENOMIC DNA]</scope>
    <source>
        <strain evidence="8 9">B-31</strain>
    </source>
</reference>
<feature type="compositionally biased region" description="Acidic residues" evidence="6">
    <location>
        <begin position="955"/>
        <end position="970"/>
    </location>
</feature>
<evidence type="ECO:0000256" key="5">
    <source>
        <dbReference type="ARBA" id="ARBA00022801"/>
    </source>
</evidence>
<evidence type="ECO:0000256" key="3">
    <source>
        <dbReference type="ARBA" id="ARBA00022670"/>
    </source>
</evidence>
<dbReference type="OrthoDB" id="442460at2759"/>
<dbReference type="Proteomes" id="UP000019335">
    <property type="component" value="Chromosome 6"/>
</dbReference>
<feature type="compositionally biased region" description="Polar residues" evidence="6">
    <location>
        <begin position="1243"/>
        <end position="1254"/>
    </location>
</feature>
<feature type="compositionally biased region" description="Low complexity" evidence="6">
    <location>
        <begin position="1031"/>
        <end position="1052"/>
    </location>
</feature>
<feature type="region of interest" description="Disordered" evidence="6">
    <location>
        <begin position="372"/>
        <end position="403"/>
    </location>
</feature>
<feature type="compositionally biased region" description="Basic and acidic residues" evidence="6">
    <location>
        <begin position="557"/>
        <end position="575"/>
    </location>
</feature>
<accession>W7TVQ3</accession>
<keyword evidence="3 8" id="KW-0645">Protease</keyword>
<keyword evidence="2" id="KW-0597">Phosphoprotein</keyword>
<dbReference type="PROSITE" id="PS50600">
    <property type="entry name" value="ULP_PROTEASE"/>
    <property type="match status" value="1"/>
</dbReference>
<dbReference type="Gene3D" id="3.40.395.10">
    <property type="entry name" value="Adenoviral Proteinase, Chain A"/>
    <property type="match status" value="1"/>
</dbReference>
<evidence type="ECO:0000259" key="7">
    <source>
        <dbReference type="PROSITE" id="PS50600"/>
    </source>
</evidence>
<evidence type="ECO:0000313" key="8">
    <source>
        <dbReference type="EMBL" id="EWM27573.1"/>
    </source>
</evidence>
<proteinExistence type="inferred from homology"/>
<feature type="compositionally biased region" description="Gly residues" evidence="6">
    <location>
        <begin position="196"/>
        <end position="208"/>
    </location>
</feature>
<dbReference type="Gene3D" id="1.10.418.20">
    <property type="match status" value="1"/>
</dbReference>
<dbReference type="InterPro" id="IPR051947">
    <property type="entry name" value="Sentrin-specific_protease"/>
</dbReference>
<feature type="compositionally biased region" description="Low complexity" evidence="6">
    <location>
        <begin position="996"/>
        <end position="1008"/>
    </location>
</feature>
<dbReference type="GO" id="GO:0070139">
    <property type="term" value="F:SUMO-specific endopeptidase activity"/>
    <property type="evidence" value="ECO:0007669"/>
    <property type="project" value="TreeGrafter"/>
</dbReference>
<feature type="region of interest" description="Disordered" evidence="6">
    <location>
        <begin position="893"/>
        <end position="1052"/>
    </location>
</feature>
<dbReference type="PANTHER" id="PTHR46896:SF3">
    <property type="entry name" value="FI06413P-RELATED"/>
    <property type="match status" value="1"/>
</dbReference>
<feature type="region of interest" description="Disordered" evidence="6">
    <location>
        <begin position="194"/>
        <end position="222"/>
    </location>
</feature>
<evidence type="ECO:0000256" key="6">
    <source>
        <dbReference type="SAM" id="MobiDB-lite"/>
    </source>
</evidence>
<feature type="compositionally biased region" description="Basic residues" evidence="6">
    <location>
        <begin position="535"/>
        <end position="545"/>
    </location>
</feature>
<dbReference type="InterPro" id="IPR038765">
    <property type="entry name" value="Papain-like_cys_pep_sf"/>
</dbReference>
<evidence type="ECO:0000256" key="2">
    <source>
        <dbReference type="ARBA" id="ARBA00022553"/>
    </source>
</evidence>
<dbReference type="GO" id="GO:0006508">
    <property type="term" value="P:proteolysis"/>
    <property type="evidence" value="ECO:0007669"/>
    <property type="project" value="UniProtKB-KW"/>
</dbReference>
<dbReference type="GO" id="GO:0005634">
    <property type="term" value="C:nucleus"/>
    <property type="evidence" value="ECO:0007669"/>
    <property type="project" value="TreeGrafter"/>
</dbReference>
<feature type="region of interest" description="Disordered" evidence="6">
    <location>
        <begin position="432"/>
        <end position="460"/>
    </location>
</feature>
<dbReference type="AlphaFoldDB" id="W7TVQ3"/>
<evidence type="ECO:0000256" key="4">
    <source>
        <dbReference type="ARBA" id="ARBA00022786"/>
    </source>
</evidence>
<evidence type="ECO:0000313" key="9">
    <source>
        <dbReference type="Proteomes" id="UP000019335"/>
    </source>
</evidence>
<comment type="similarity">
    <text evidence="1">Belongs to the peptidase C48 family.</text>
</comment>
<keyword evidence="5" id="KW-0378">Hydrolase</keyword>
<dbReference type="SUPFAM" id="SSF54001">
    <property type="entry name" value="Cysteine proteinases"/>
    <property type="match status" value="1"/>
</dbReference>
<gene>
    <name evidence="8" type="ORF">Naga_100015g80</name>
</gene>
<feature type="region of interest" description="Disordered" evidence="6">
    <location>
        <begin position="518"/>
        <end position="739"/>
    </location>
</feature>
<feature type="compositionally biased region" description="Basic and acidic residues" evidence="6">
    <location>
        <begin position="694"/>
        <end position="719"/>
    </location>
</feature>
<feature type="region of interest" description="Disordered" evidence="6">
    <location>
        <begin position="1236"/>
        <end position="1263"/>
    </location>
</feature>
<feature type="compositionally biased region" description="Basic and acidic residues" evidence="6">
    <location>
        <begin position="657"/>
        <end position="669"/>
    </location>
</feature>
<protein>
    <submittedName>
        <fullName evidence="8">Sentrin-specific protease 7</fullName>
    </submittedName>
</protein>
<dbReference type="PANTHER" id="PTHR46896">
    <property type="entry name" value="SENTRIN-SPECIFIC PROTEASE"/>
    <property type="match status" value="1"/>
</dbReference>
<organism evidence="8 9">
    <name type="scientific">Nannochloropsis gaditana</name>
    <dbReference type="NCBI Taxonomy" id="72520"/>
    <lineage>
        <taxon>Eukaryota</taxon>
        <taxon>Sar</taxon>
        <taxon>Stramenopiles</taxon>
        <taxon>Ochrophyta</taxon>
        <taxon>Eustigmatophyceae</taxon>
        <taxon>Eustigmatales</taxon>
        <taxon>Monodopsidaceae</taxon>
        <taxon>Nannochloropsis</taxon>
    </lineage>
</organism>
<dbReference type="EMBL" id="AZIL01000430">
    <property type="protein sequence ID" value="EWM27573.1"/>
    <property type="molecule type" value="Genomic_DNA"/>
</dbReference>
<feature type="domain" description="Ubiquitin-like protease family profile" evidence="7">
    <location>
        <begin position="265"/>
        <end position="822"/>
    </location>
</feature>
<dbReference type="Pfam" id="PF02902">
    <property type="entry name" value="Peptidase_C48"/>
    <property type="match status" value="2"/>
</dbReference>